<accession>A0A9D1S7D6</accession>
<dbReference type="EMBL" id="DVND01000189">
    <property type="protein sequence ID" value="HIU49208.1"/>
    <property type="molecule type" value="Genomic_DNA"/>
</dbReference>
<feature type="binding site" evidence="10">
    <location>
        <begin position="13"/>
        <end position="18"/>
    </location>
    <ligand>
        <name>substrate</name>
    </ligand>
</feature>
<dbReference type="EC" id="2.5.1.75" evidence="10"/>
<dbReference type="InterPro" id="IPR039657">
    <property type="entry name" value="Dimethylallyltransferase"/>
</dbReference>
<evidence type="ECO:0000256" key="4">
    <source>
        <dbReference type="ARBA" id="ARBA00022679"/>
    </source>
</evidence>
<dbReference type="PANTHER" id="PTHR11088:SF60">
    <property type="entry name" value="TRNA DIMETHYLALLYLTRANSFERASE"/>
    <property type="match status" value="1"/>
</dbReference>
<reference evidence="14" key="2">
    <citation type="journal article" date="2021" name="PeerJ">
        <title>Extensive microbial diversity within the chicken gut microbiome revealed by metagenomics and culture.</title>
        <authorList>
            <person name="Gilroy R."/>
            <person name="Ravi A."/>
            <person name="Getino M."/>
            <person name="Pursley I."/>
            <person name="Horton D.L."/>
            <person name="Alikhan N.F."/>
            <person name="Baker D."/>
            <person name="Gharbi K."/>
            <person name="Hall N."/>
            <person name="Watson M."/>
            <person name="Adriaenssens E.M."/>
            <person name="Foster-Nyarko E."/>
            <person name="Jarju S."/>
            <person name="Secka A."/>
            <person name="Antonio M."/>
            <person name="Oren A."/>
            <person name="Chaudhuri R.R."/>
            <person name="La Ragione R."/>
            <person name="Hildebrand F."/>
            <person name="Pallen M.J."/>
        </authorList>
    </citation>
    <scope>NUCLEOTIDE SEQUENCE</scope>
    <source>
        <strain evidence="14">ChiSjej4B22-9803</strain>
    </source>
</reference>
<dbReference type="SUPFAM" id="SSF52540">
    <property type="entry name" value="P-loop containing nucleoside triphosphate hydrolases"/>
    <property type="match status" value="2"/>
</dbReference>
<dbReference type="GO" id="GO:0005524">
    <property type="term" value="F:ATP binding"/>
    <property type="evidence" value="ECO:0007669"/>
    <property type="project" value="UniProtKB-UniRule"/>
</dbReference>
<dbReference type="Pfam" id="PF01715">
    <property type="entry name" value="IPPT"/>
    <property type="match status" value="1"/>
</dbReference>
<keyword evidence="8 10" id="KW-0460">Magnesium</keyword>
<evidence type="ECO:0000256" key="13">
    <source>
        <dbReference type="RuleBase" id="RU003785"/>
    </source>
</evidence>
<dbReference type="InterPro" id="IPR018022">
    <property type="entry name" value="IPT"/>
</dbReference>
<dbReference type="NCBIfam" id="TIGR00174">
    <property type="entry name" value="miaA"/>
    <property type="match status" value="1"/>
</dbReference>
<dbReference type="AlphaFoldDB" id="A0A9D1S7D6"/>
<keyword evidence="4 10" id="KW-0808">Transferase</keyword>
<gene>
    <name evidence="10 14" type="primary">miaA</name>
    <name evidence="14" type="ORF">IAB04_07560</name>
</gene>
<proteinExistence type="inferred from homology"/>
<evidence type="ECO:0000256" key="10">
    <source>
        <dbReference type="HAMAP-Rule" id="MF_00185"/>
    </source>
</evidence>
<evidence type="ECO:0000256" key="12">
    <source>
        <dbReference type="RuleBase" id="RU003784"/>
    </source>
</evidence>
<comment type="caution">
    <text evidence="10">Lacks conserved residue(s) required for the propagation of feature annotation.</text>
</comment>
<evidence type="ECO:0000313" key="15">
    <source>
        <dbReference type="Proteomes" id="UP000824111"/>
    </source>
</evidence>
<dbReference type="HAMAP" id="MF_00185">
    <property type="entry name" value="IPP_trans"/>
    <property type="match status" value="1"/>
</dbReference>
<sequence length="308" mass="34823">MEKIPVIVVAGPTASGKTALAVELAKRLDGEIISADSMQIYKYMDIGTAKPTPEERAGIPHHLMDFLDPGAPFSVAEFVELAHQAAADIHNRGKLPILAGGTGLYIEAFINDVAFRKDDGDPELRGMLQYIADVQGAEALMELLQGFDPASAERLHPNNRRRIIRAIEFYLMTGTPISAHQEETKQKESRYAPLFLAVEWERAELYARIDKRVELMVEAGLFDEVRKLAGMGYRKAMLSMQGIGYRQVLNYLRGFATKAETVRIIQRDSRRYAKRQMTWFRREKRIYWLKAGEGLADRAMERITEAGF</sequence>
<feature type="site" description="Interaction with substrate tRNA" evidence="10">
    <location>
        <position position="125"/>
    </location>
</feature>
<protein>
    <recommendedName>
        <fullName evidence="10">tRNA dimethylallyltransferase</fullName>
        <ecNumber evidence="10">2.5.1.75</ecNumber>
    </recommendedName>
    <alternativeName>
        <fullName evidence="10">Dimethylallyl diphosphate:tRNA dimethylallyltransferase</fullName>
        <shortName evidence="10">DMAPP:tRNA dimethylallyltransferase</shortName>
        <shortName evidence="10">DMATase</shortName>
    </alternativeName>
    <alternativeName>
        <fullName evidence="10">Isopentenyl-diphosphate:tRNA isopentenyltransferase</fullName>
        <shortName evidence="10">IPP transferase</shortName>
        <shortName evidence="10">IPPT</shortName>
        <shortName evidence="10">IPTase</shortName>
    </alternativeName>
</protein>
<evidence type="ECO:0000256" key="7">
    <source>
        <dbReference type="ARBA" id="ARBA00022840"/>
    </source>
</evidence>
<evidence type="ECO:0000256" key="2">
    <source>
        <dbReference type="ARBA" id="ARBA00003213"/>
    </source>
</evidence>
<evidence type="ECO:0000256" key="1">
    <source>
        <dbReference type="ARBA" id="ARBA00001946"/>
    </source>
</evidence>
<evidence type="ECO:0000256" key="3">
    <source>
        <dbReference type="ARBA" id="ARBA00005842"/>
    </source>
</evidence>
<evidence type="ECO:0000256" key="11">
    <source>
        <dbReference type="RuleBase" id="RU003783"/>
    </source>
</evidence>
<comment type="similarity">
    <text evidence="3 10 13">Belongs to the IPP transferase family.</text>
</comment>
<evidence type="ECO:0000256" key="6">
    <source>
        <dbReference type="ARBA" id="ARBA00022741"/>
    </source>
</evidence>
<evidence type="ECO:0000256" key="9">
    <source>
        <dbReference type="ARBA" id="ARBA00049563"/>
    </source>
</evidence>
<organism evidence="14 15">
    <name type="scientific">Candidatus Avimonoglobus intestinipullorum</name>
    <dbReference type="NCBI Taxonomy" id="2840699"/>
    <lineage>
        <taxon>Bacteria</taxon>
        <taxon>Bacillati</taxon>
        <taxon>Bacillota</taxon>
        <taxon>Clostridia</taxon>
        <taxon>Eubacteriales</taxon>
        <taxon>Candidatus Avimonoglobus</taxon>
    </lineage>
</organism>
<dbReference type="GO" id="GO:0006400">
    <property type="term" value="P:tRNA modification"/>
    <property type="evidence" value="ECO:0007669"/>
    <property type="project" value="TreeGrafter"/>
</dbReference>
<reference evidence="14" key="1">
    <citation type="submission" date="2020-10" db="EMBL/GenBank/DDBJ databases">
        <authorList>
            <person name="Gilroy R."/>
        </authorList>
    </citation>
    <scope>NUCLEOTIDE SEQUENCE</scope>
    <source>
        <strain evidence="14">ChiSjej4B22-9803</strain>
    </source>
</reference>
<dbReference type="GO" id="GO:0052381">
    <property type="term" value="F:tRNA dimethylallyltransferase activity"/>
    <property type="evidence" value="ECO:0007669"/>
    <property type="project" value="UniProtKB-UniRule"/>
</dbReference>
<comment type="subunit">
    <text evidence="10">Monomer.</text>
</comment>
<dbReference type="Gene3D" id="1.10.20.140">
    <property type="match status" value="1"/>
</dbReference>
<dbReference type="PANTHER" id="PTHR11088">
    <property type="entry name" value="TRNA DIMETHYLALLYLTRANSFERASE"/>
    <property type="match status" value="1"/>
</dbReference>
<feature type="binding site" evidence="10">
    <location>
        <begin position="11"/>
        <end position="18"/>
    </location>
    <ligand>
        <name>ATP</name>
        <dbReference type="ChEBI" id="CHEBI:30616"/>
    </ligand>
</feature>
<dbReference type="Gene3D" id="3.40.50.300">
    <property type="entry name" value="P-loop containing nucleotide triphosphate hydrolases"/>
    <property type="match status" value="1"/>
</dbReference>
<evidence type="ECO:0000313" key="14">
    <source>
        <dbReference type="EMBL" id="HIU49208.1"/>
    </source>
</evidence>
<comment type="caution">
    <text evidence="14">The sequence shown here is derived from an EMBL/GenBank/DDBJ whole genome shotgun (WGS) entry which is preliminary data.</text>
</comment>
<feature type="site" description="Interaction with substrate tRNA" evidence="10">
    <location>
        <position position="102"/>
    </location>
</feature>
<comment type="function">
    <text evidence="2 10 12">Catalyzes the transfer of a dimethylallyl group onto the adenine at position 37 in tRNAs that read codons beginning with uridine, leading to the formation of N6-(dimethylallyl)adenosine (i(6)A).</text>
</comment>
<keyword evidence="5 10" id="KW-0819">tRNA processing</keyword>
<dbReference type="Proteomes" id="UP000824111">
    <property type="component" value="Unassembled WGS sequence"/>
</dbReference>
<dbReference type="InterPro" id="IPR027417">
    <property type="entry name" value="P-loop_NTPase"/>
</dbReference>
<keyword evidence="7 10" id="KW-0067">ATP-binding</keyword>
<comment type="catalytic activity">
    <reaction evidence="9 10 11">
        <text>adenosine(37) in tRNA + dimethylallyl diphosphate = N(6)-dimethylallyladenosine(37) in tRNA + diphosphate</text>
        <dbReference type="Rhea" id="RHEA:26482"/>
        <dbReference type="Rhea" id="RHEA-COMP:10162"/>
        <dbReference type="Rhea" id="RHEA-COMP:10375"/>
        <dbReference type="ChEBI" id="CHEBI:33019"/>
        <dbReference type="ChEBI" id="CHEBI:57623"/>
        <dbReference type="ChEBI" id="CHEBI:74411"/>
        <dbReference type="ChEBI" id="CHEBI:74415"/>
        <dbReference type="EC" id="2.5.1.75"/>
    </reaction>
</comment>
<feature type="region of interest" description="Interaction with substrate tRNA" evidence="10">
    <location>
        <begin position="36"/>
        <end position="39"/>
    </location>
</feature>
<name>A0A9D1S7D6_9FIRM</name>
<evidence type="ECO:0000256" key="5">
    <source>
        <dbReference type="ARBA" id="ARBA00022694"/>
    </source>
</evidence>
<comment type="cofactor">
    <cofactor evidence="1 10">
        <name>Mg(2+)</name>
        <dbReference type="ChEBI" id="CHEBI:18420"/>
    </cofactor>
</comment>
<keyword evidence="6 10" id="KW-0547">Nucleotide-binding</keyword>
<evidence type="ECO:0000256" key="8">
    <source>
        <dbReference type="ARBA" id="ARBA00022842"/>
    </source>
</evidence>